<gene>
    <name evidence="2" type="ORF">CWB96_22670</name>
    <name evidence="1" type="ORF">CWB97_22655</name>
</gene>
<dbReference type="Proteomes" id="UP000307706">
    <property type="component" value="Unassembled WGS sequence"/>
</dbReference>
<dbReference type="AlphaFoldDB" id="A0A5S3XCV7"/>
<sequence length="108" mass="12091">MNKVMNQLFGNDIVSINAPQDRNQLEFVVVDNRNKLQSTNIRFFNVGNSKITIDFSLLSIGVIFDPEIETVSLGEFKSVKAMEDGFKILGDFGIIKVYCDSSQPKLNA</sequence>
<reference evidence="2" key="3">
    <citation type="submission" date="2019-09" db="EMBL/GenBank/DDBJ databases">
        <title>Co-occurence of chitin degradation, pigmentation and bioactivity in marine Pseudoalteromonas.</title>
        <authorList>
            <person name="Sonnenschein E.C."/>
            <person name="Bech P.K."/>
        </authorList>
    </citation>
    <scope>NUCLEOTIDE SEQUENCE</scope>
    <source>
        <strain evidence="2">S2231</strain>
        <strain evidence="1 3">S2233</strain>
    </source>
</reference>
<evidence type="ECO:0000313" key="4">
    <source>
        <dbReference type="Proteomes" id="UP000307706"/>
    </source>
</evidence>
<evidence type="ECO:0000313" key="2">
    <source>
        <dbReference type="EMBL" id="TMP50872.1"/>
    </source>
</evidence>
<dbReference type="RefSeq" id="WP_138598768.1">
    <property type="nucleotide sequence ID" value="NZ_PNCK01000154.1"/>
</dbReference>
<evidence type="ECO:0000313" key="1">
    <source>
        <dbReference type="EMBL" id="TMP37680.1"/>
    </source>
</evidence>
<proteinExistence type="predicted"/>
<evidence type="ECO:0000313" key="3">
    <source>
        <dbReference type="Proteomes" id="UP000305730"/>
    </source>
</evidence>
<reference evidence="2 4" key="1">
    <citation type="submission" date="2017-12" db="EMBL/GenBank/DDBJ databases">
        <authorList>
            <person name="Paulsen S."/>
            <person name="Gram L.K."/>
        </authorList>
    </citation>
    <scope>NUCLEOTIDE SEQUENCE [LARGE SCALE GENOMIC DNA]</scope>
    <source>
        <strain evidence="2 4">S2231</strain>
        <strain evidence="1">S2233</strain>
    </source>
</reference>
<dbReference type="Proteomes" id="UP000305730">
    <property type="component" value="Unassembled WGS sequence"/>
</dbReference>
<organism evidence="2 4">
    <name type="scientific">Pseudoalteromonas citrea</name>
    <dbReference type="NCBI Taxonomy" id="43655"/>
    <lineage>
        <taxon>Bacteria</taxon>
        <taxon>Pseudomonadati</taxon>
        <taxon>Pseudomonadota</taxon>
        <taxon>Gammaproteobacteria</taxon>
        <taxon>Alteromonadales</taxon>
        <taxon>Pseudoalteromonadaceae</taxon>
        <taxon>Pseudoalteromonas</taxon>
    </lineage>
</organism>
<name>A0A5S3XCV7_9GAMM</name>
<accession>A0A5S3XCV7</accession>
<keyword evidence="3" id="KW-1185">Reference proteome</keyword>
<reference evidence="4" key="2">
    <citation type="submission" date="2019-06" db="EMBL/GenBank/DDBJ databases">
        <title>Co-occurence of chitin degradation, pigmentation and bioactivity in marine Pseudoalteromonas.</title>
        <authorList>
            <person name="Sonnenschein E.C."/>
            <person name="Bech P.K."/>
        </authorList>
    </citation>
    <scope>NUCLEOTIDE SEQUENCE [LARGE SCALE GENOMIC DNA]</scope>
    <source>
        <strain evidence="4">S2231</strain>
    </source>
</reference>
<dbReference type="OrthoDB" id="6291244at2"/>
<dbReference type="EMBL" id="PNCK01000154">
    <property type="protein sequence ID" value="TMP37680.1"/>
    <property type="molecule type" value="Genomic_DNA"/>
</dbReference>
<protein>
    <submittedName>
        <fullName evidence="2">Uncharacterized protein</fullName>
    </submittedName>
</protein>
<dbReference type="EMBL" id="PNCL01000245">
    <property type="protein sequence ID" value="TMP50872.1"/>
    <property type="molecule type" value="Genomic_DNA"/>
</dbReference>
<comment type="caution">
    <text evidence="2">The sequence shown here is derived from an EMBL/GenBank/DDBJ whole genome shotgun (WGS) entry which is preliminary data.</text>
</comment>